<keyword evidence="3 8" id="KW-0808">Transferase</keyword>
<comment type="function">
    <text evidence="8">Catalyzes the phosphorylation of D-xylulose to D-xylulose 5-phosphate.</text>
</comment>
<dbReference type="InterPro" id="IPR000577">
    <property type="entry name" value="Carb_kinase_FGGY"/>
</dbReference>
<dbReference type="InterPro" id="IPR006000">
    <property type="entry name" value="Xylulokinase"/>
</dbReference>
<accession>A0A1M4WN68</accession>
<evidence type="ECO:0000256" key="10">
    <source>
        <dbReference type="RuleBase" id="RU364073"/>
    </source>
</evidence>
<proteinExistence type="inferred from homology"/>
<dbReference type="InterPro" id="IPR018485">
    <property type="entry name" value="FGGY_C"/>
</dbReference>
<evidence type="ECO:0000259" key="11">
    <source>
        <dbReference type="Pfam" id="PF00370"/>
    </source>
</evidence>
<keyword evidence="4 8" id="KW-0547">Nucleotide-binding</keyword>
<dbReference type="RefSeq" id="WP_072975871.1">
    <property type="nucleotide sequence ID" value="NZ_FQTY01000007.1"/>
</dbReference>
<feature type="active site" description="Proton acceptor" evidence="8">
    <location>
        <position position="237"/>
    </location>
</feature>
<keyword evidence="6 8" id="KW-0067">ATP-binding</keyword>
<protein>
    <recommendedName>
        <fullName evidence="8 10">Xylulose kinase</fullName>
        <shortName evidence="8 10">Xylulokinase</shortName>
        <ecNumber evidence="8 10">2.7.1.17</ecNumber>
    </recommendedName>
</protein>
<dbReference type="HAMAP" id="MF_02220">
    <property type="entry name" value="XylB"/>
    <property type="match status" value="1"/>
</dbReference>
<comment type="similarity">
    <text evidence="1 8 9">Belongs to the FGGY kinase family.</text>
</comment>
<dbReference type="InterPro" id="IPR043129">
    <property type="entry name" value="ATPase_NBD"/>
</dbReference>
<dbReference type="Gene3D" id="3.30.420.40">
    <property type="match status" value="2"/>
</dbReference>
<dbReference type="PROSITE" id="PS00445">
    <property type="entry name" value="FGGY_KINASES_2"/>
    <property type="match status" value="1"/>
</dbReference>
<evidence type="ECO:0000256" key="6">
    <source>
        <dbReference type="ARBA" id="ARBA00022840"/>
    </source>
</evidence>
<comment type="catalytic activity">
    <reaction evidence="8 10">
        <text>D-xylulose + ATP = D-xylulose 5-phosphate + ADP + H(+)</text>
        <dbReference type="Rhea" id="RHEA:10964"/>
        <dbReference type="ChEBI" id="CHEBI:15378"/>
        <dbReference type="ChEBI" id="CHEBI:17140"/>
        <dbReference type="ChEBI" id="CHEBI:30616"/>
        <dbReference type="ChEBI" id="CHEBI:57737"/>
        <dbReference type="ChEBI" id="CHEBI:456216"/>
        <dbReference type="EC" id="2.7.1.17"/>
    </reaction>
</comment>
<dbReference type="PIRSF" id="PIRSF000538">
    <property type="entry name" value="GlpK"/>
    <property type="match status" value="1"/>
</dbReference>
<dbReference type="GO" id="GO:0005524">
    <property type="term" value="F:ATP binding"/>
    <property type="evidence" value="ECO:0007669"/>
    <property type="project" value="UniProtKB-UniRule"/>
</dbReference>
<dbReference type="AlphaFoldDB" id="A0A1M4WN68"/>
<evidence type="ECO:0000313" key="13">
    <source>
        <dbReference type="EMBL" id="SHE82627.1"/>
    </source>
</evidence>
<dbReference type="InterPro" id="IPR018483">
    <property type="entry name" value="Carb_kinase_FGGY_CS"/>
</dbReference>
<evidence type="ECO:0000256" key="1">
    <source>
        <dbReference type="ARBA" id="ARBA00009156"/>
    </source>
</evidence>
<evidence type="ECO:0000256" key="5">
    <source>
        <dbReference type="ARBA" id="ARBA00022777"/>
    </source>
</evidence>
<sequence>MYFIGIDIGTTSVKILAIDELGEIIKTVTREYPIYFPQPMWSEQNPEDWWNQTLNGLDELFNVLDKEEVKSIALSGQMHGLVILDDEDRVIRPAILWNDQRTEKQCYYLNNEIGKEKISNWTGNIALTGFTAPKILWLKENEIDNFNKIKKIMLPKDYLAYKLSGEFATDMSDASGTLYLDVRNRKWSEDMLDVLGISIEQLPKLYESFQVIGNIREEIAQRLCVSNDVKVVIGGGDQAVAAVGGGIVGENSCSVSLGTSGVIFANSKNFIADDNNRLHSFCNANGRYHIMGVTLAAAASLKWWVENINKSSFNELLDEAKGADIHNNIFFLPYLIGERTPHNDPNARGVFMGMDITTERKDMTRAILEGVAFSLRDTFEIMKDMGMDISEITLNGGGARSDLWCQIMADVLNVKVNKVNSADGPAYGAAILSAVGYGLFDSVDKACNTFIKTTNTIEPNKAQVLVYNEKYNKFKKLYPGVKSLF</sequence>
<dbReference type="InterPro" id="IPR018484">
    <property type="entry name" value="FGGY_N"/>
</dbReference>
<feature type="site" description="Important for activity" evidence="8">
    <location>
        <position position="7"/>
    </location>
</feature>
<keyword evidence="14" id="KW-1185">Reference proteome</keyword>
<gene>
    <name evidence="8 10" type="primary">xylB</name>
    <name evidence="13" type="ORF">SAMN02745784_01943</name>
</gene>
<dbReference type="STRING" id="1123404.SAMN02745784_01943"/>
<evidence type="ECO:0000256" key="4">
    <source>
        <dbReference type="ARBA" id="ARBA00022741"/>
    </source>
</evidence>
<evidence type="ECO:0000256" key="3">
    <source>
        <dbReference type="ARBA" id="ARBA00022679"/>
    </source>
</evidence>
<dbReference type="Pfam" id="PF00370">
    <property type="entry name" value="FGGY_N"/>
    <property type="match status" value="1"/>
</dbReference>
<dbReference type="CDD" id="cd07808">
    <property type="entry name" value="ASKHA_NBD_FGGY_EcXK-like"/>
    <property type="match status" value="1"/>
</dbReference>
<evidence type="ECO:0000259" key="12">
    <source>
        <dbReference type="Pfam" id="PF02782"/>
    </source>
</evidence>
<evidence type="ECO:0000313" key="14">
    <source>
        <dbReference type="Proteomes" id="UP000184114"/>
    </source>
</evidence>
<reference evidence="14" key="1">
    <citation type="submission" date="2016-11" db="EMBL/GenBank/DDBJ databases">
        <authorList>
            <person name="Varghese N."/>
            <person name="Submissions S."/>
        </authorList>
    </citation>
    <scope>NUCLEOTIDE SEQUENCE [LARGE SCALE GENOMIC DNA]</scope>
    <source>
        <strain evidence="14">DSM 18095</strain>
    </source>
</reference>
<dbReference type="PANTHER" id="PTHR43095">
    <property type="entry name" value="SUGAR KINASE"/>
    <property type="match status" value="1"/>
</dbReference>
<name>A0A1M4WN68_9FIRM</name>
<evidence type="ECO:0000256" key="9">
    <source>
        <dbReference type="RuleBase" id="RU003733"/>
    </source>
</evidence>
<keyword evidence="2 8" id="KW-0859">Xylose metabolism</keyword>
<dbReference type="GeneID" id="90993897"/>
<evidence type="ECO:0000256" key="2">
    <source>
        <dbReference type="ARBA" id="ARBA00022629"/>
    </source>
</evidence>
<keyword evidence="7 8" id="KW-0119">Carbohydrate metabolism</keyword>
<evidence type="ECO:0000256" key="7">
    <source>
        <dbReference type="ARBA" id="ARBA00023277"/>
    </source>
</evidence>
<dbReference type="EMBL" id="FQTY01000007">
    <property type="protein sequence ID" value="SHE82627.1"/>
    <property type="molecule type" value="Genomic_DNA"/>
</dbReference>
<feature type="domain" description="Carbohydrate kinase FGGY C-terminal" evidence="12">
    <location>
        <begin position="254"/>
        <end position="436"/>
    </location>
</feature>
<keyword evidence="5 8" id="KW-0418">Kinase</keyword>
<dbReference type="InterPro" id="IPR050406">
    <property type="entry name" value="FGGY_Carb_Kinase"/>
</dbReference>
<dbReference type="EC" id="2.7.1.17" evidence="8 10"/>
<dbReference type="Pfam" id="PF02782">
    <property type="entry name" value="FGGY_C"/>
    <property type="match status" value="1"/>
</dbReference>
<dbReference type="PANTHER" id="PTHR43095:SF5">
    <property type="entry name" value="XYLULOSE KINASE"/>
    <property type="match status" value="1"/>
</dbReference>
<feature type="binding site" evidence="8">
    <location>
        <begin position="78"/>
        <end position="79"/>
    </location>
    <ligand>
        <name>substrate</name>
    </ligand>
</feature>
<dbReference type="SUPFAM" id="SSF53067">
    <property type="entry name" value="Actin-like ATPase domain"/>
    <property type="match status" value="2"/>
</dbReference>
<dbReference type="GO" id="GO:0005998">
    <property type="term" value="P:xylulose catabolic process"/>
    <property type="evidence" value="ECO:0007669"/>
    <property type="project" value="UniProtKB-UniRule"/>
</dbReference>
<dbReference type="PROSITE" id="PS00933">
    <property type="entry name" value="FGGY_KINASES_1"/>
    <property type="match status" value="1"/>
</dbReference>
<dbReference type="Proteomes" id="UP000184114">
    <property type="component" value="Unassembled WGS sequence"/>
</dbReference>
<evidence type="ECO:0000256" key="8">
    <source>
        <dbReference type="HAMAP-Rule" id="MF_02220"/>
    </source>
</evidence>
<organism evidence="13 14">
    <name type="scientific">Tissierella praeacuta DSM 18095</name>
    <dbReference type="NCBI Taxonomy" id="1123404"/>
    <lineage>
        <taxon>Bacteria</taxon>
        <taxon>Bacillati</taxon>
        <taxon>Bacillota</taxon>
        <taxon>Tissierellia</taxon>
        <taxon>Tissierellales</taxon>
        <taxon>Tissierellaceae</taxon>
        <taxon>Tissierella</taxon>
    </lineage>
</organism>
<dbReference type="NCBIfam" id="TIGR01312">
    <property type="entry name" value="XylB"/>
    <property type="match status" value="1"/>
</dbReference>
<feature type="domain" description="Carbohydrate kinase FGGY N-terminal" evidence="11">
    <location>
        <begin position="2"/>
        <end position="244"/>
    </location>
</feature>
<dbReference type="GO" id="GO:0004856">
    <property type="term" value="F:D-xylulokinase activity"/>
    <property type="evidence" value="ECO:0007669"/>
    <property type="project" value="UniProtKB-UniRule"/>
</dbReference>
<dbReference type="GO" id="GO:0042732">
    <property type="term" value="P:D-xylose metabolic process"/>
    <property type="evidence" value="ECO:0007669"/>
    <property type="project" value="UniProtKB-KW"/>
</dbReference>